<protein>
    <submittedName>
        <fullName evidence="1">Uncharacterized protein</fullName>
    </submittedName>
</protein>
<comment type="caution">
    <text evidence="1">The sequence shown here is derived from an EMBL/GenBank/DDBJ whole genome shotgun (WGS) entry which is preliminary data.</text>
</comment>
<keyword evidence="2" id="KW-1185">Reference proteome</keyword>
<dbReference type="RefSeq" id="WP_187013775.1">
    <property type="nucleotide sequence ID" value="NZ_JACOQI010000002.1"/>
</dbReference>
<proteinExistence type="predicted"/>
<organism evidence="1 2">
    <name type="scientific">Dysosmobacter segnis</name>
    <dbReference type="NCBI Taxonomy" id="2763042"/>
    <lineage>
        <taxon>Bacteria</taxon>
        <taxon>Bacillati</taxon>
        <taxon>Bacillota</taxon>
        <taxon>Clostridia</taxon>
        <taxon>Eubacteriales</taxon>
        <taxon>Oscillospiraceae</taxon>
        <taxon>Dysosmobacter</taxon>
    </lineage>
</organism>
<gene>
    <name evidence="1" type="ORF">H8Z83_03660</name>
</gene>
<evidence type="ECO:0000313" key="1">
    <source>
        <dbReference type="EMBL" id="MBC5769420.1"/>
    </source>
</evidence>
<evidence type="ECO:0000313" key="2">
    <source>
        <dbReference type="Proteomes" id="UP000620327"/>
    </source>
</evidence>
<reference evidence="1" key="1">
    <citation type="submission" date="2020-08" db="EMBL/GenBank/DDBJ databases">
        <title>Genome public.</title>
        <authorList>
            <person name="Liu C."/>
            <person name="Sun Q."/>
        </authorList>
    </citation>
    <scope>NUCLEOTIDE SEQUENCE</scope>
    <source>
        <strain evidence="1">BX15</strain>
    </source>
</reference>
<dbReference type="EMBL" id="JACOQI010000002">
    <property type="protein sequence ID" value="MBC5769420.1"/>
    <property type="molecule type" value="Genomic_DNA"/>
</dbReference>
<name>A0A923MG37_9FIRM</name>
<dbReference type="AlphaFoldDB" id="A0A923MG37"/>
<dbReference type="Proteomes" id="UP000620327">
    <property type="component" value="Unassembled WGS sequence"/>
</dbReference>
<accession>A0A923MG37</accession>
<sequence>MRKINTVSSHPLTADQVFIFGMRVCSNDVDKDFERFTTKSLHSLAKMYIGKPGIIKNEKSARIYDTVVVSDIERTTRSGDIYCELIAYAYILRSEVSKQLIEDLNADMVKNVSIGCSVASTTCSICDEETCSHVKGSVYDGKLCFKNLNSPVDAYEWAFVVEPKKPDAAMTLDETIQHCYKVGERLRKSNPCDTCAAEHEQLAHWLEELKKLRVECDGLRSNWYKCAEKVKALRAERDAAVSDLRKLVPVWKWDGEKEQSSREEAPKCGCVDFG</sequence>